<proteinExistence type="predicted"/>
<evidence type="ECO:0000259" key="2">
    <source>
        <dbReference type="Pfam" id="PF00975"/>
    </source>
</evidence>
<sequence>MNPNDSIAQHISMIESMALSLANAREAVSYMNKITKTLESLPSSFSAFINVWYSYAEEIKAFENLTSRLLREEKWLMQNDDVTTAFAVLNVQKSYKNMKSQASHNDEKKENHGKLSGVKMFLCVGLPSRVASFAGAFFEENWASPACDVTNDATSLHNLDVASRSLDSLSHFVSLINSSADINESRFKAGLPILDVQWAHNKKPESIRPVIRSLDQLLGKNTPTYVYMYVQDELIKDAKEGPYNLVGVSWGGILALELARELQSQDQKIQLFLLDGAPDTTQSIAKLLGTGDELQCNIITKLLGIESNKVTLIAKCIAQLSSMRFTISNIPGKESAVAAGLSRLFKESTLKGVSKLTHLLVFLGLVPEVFTGIAQSQR</sequence>
<evidence type="ECO:0000256" key="1">
    <source>
        <dbReference type="ARBA" id="ARBA00012480"/>
    </source>
</evidence>
<dbReference type="GO" id="GO:0016297">
    <property type="term" value="F:fatty acyl-[ACP] hydrolase activity"/>
    <property type="evidence" value="ECO:0007669"/>
    <property type="project" value="UniProtKB-EC"/>
</dbReference>
<dbReference type="InterPro" id="IPR001031">
    <property type="entry name" value="Thioesterase"/>
</dbReference>
<reference evidence="3" key="1">
    <citation type="submission" date="2020-11" db="EMBL/GenBank/DDBJ databases">
        <authorList>
            <person name="Tran Van P."/>
        </authorList>
    </citation>
    <scope>NUCLEOTIDE SEQUENCE</scope>
</reference>
<dbReference type="InterPro" id="IPR029058">
    <property type="entry name" value="AB_hydrolase_fold"/>
</dbReference>
<dbReference type="Pfam" id="PF00975">
    <property type="entry name" value="Thioesterase"/>
    <property type="match status" value="1"/>
</dbReference>
<dbReference type="SUPFAM" id="SSF53474">
    <property type="entry name" value="alpha/beta-Hydrolases"/>
    <property type="match status" value="1"/>
</dbReference>
<gene>
    <name evidence="3" type="ORF">TGEB3V08_LOCUS2358</name>
</gene>
<dbReference type="EMBL" id="OE839701">
    <property type="protein sequence ID" value="CAD7588273.1"/>
    <property type="molecule type" value="Genomic_DNA"/>
</dbReference>
<evidence type="ECO:0000313" key="3">
    <source>
        <dbReference type="EMBL" id="CAD7588273.1"/>
    </source>
</evidence>
<organism evidence="3">
    <name type="scientific">Timema genevievae</name>
    <name type="common">Walking stick</name>
    <dbReference type="NCBI Taxonomy" id="629358"/>
    <lineage>
        <taxon>Eukaryota</taxon>
        <taxon>Metazoa</taxon>
        <taxon>Ecdysozoa</taxon>
        <taxon>Arthropoda</taxon>
        <taxon>Hexapoda</taxon>
        <taxon>Insecta</taxon>
        <taxon>Pterygota</taxon>
        <taxon>Neoptera</taxon>
        <taxon>Polyneoptera</taxon>
        <taxon>Phasmatodea</taxon>
        <taxon>Timematodea</taxon>
        <taxon>Timematoidea</taxon>
        <taxon>Timematidae</taxon>
        <taxon>Timema</taxon>
    </lineage>
</organism>
<name>A0A7R9PIV1_TIMGE</name>
<dbReference type="Pfam" id="PF14223">
    <property type="entry name" value="Retrotran_gag_2"/>
    <property type="match status" value="1"/>
</dbReference>
<accession>A0A7R9PIV1</accession>
<protein>
    <recommendedName>
        <fullName evidence="1">oleoyl-[acyl-carrier-protein] hydrolase</fullName>
        <ecNumber evidence="1">3.1.2.14</ecNumber>
    </recommendedName>
</protein>
<dbReference type="EC" id="3.1.2.14" evidence="1"/>
<dbReference type="AlphaFoldDB" id="A0A7R9PIV1"/>
<feature type="domain" description="Thioesterase" evidence="2">
    <location>
        <begin position="229"/>
        <end position="294"/>
    </location>
</feature>
<dbReference type="Gene3D" id="3.40.50.1820">
    <property type="entry name" value="alpha/beta hydrolase"/>
    <property type="match status" value="1"/>
</dbReference>